<evidence type="ECO:0008006" key="8">
    <source>
        <dbReference type="Google" id="ProtNLM"/>
    </source>
</evidence>
<evidence type="ECO:0000313" key="6">
    <source>
        <dbReference type="EMBL" id="OGG00383.1"/>
    </source>
</evidence>
<dbReference type="PROSITE" id="PS00630">
    <property type="entry name" value="IMP_2"/>
    <property type="match status" value="1"/>
</dbReference>
<organism evidence="6 7">
    <name type="scientific">Candidatus Gottesmanbacteria bacterium RBG_13_37_7</name>
    <dbReference type="NCBI Taxonomy" id="1798369"/>
    <lineage>
        <taxon>Bacteria</taxon>
        <taxon>Candidatus Gottesmaniibacteriota</taxon>
    </lineage>
</organism>
<evidence type="ECO:0000256" key="5">
    <source>
        <dbReference type="PIRSR" id="PIRSR600760-2"/>
    </source>
</evidence>
<evidence type="ECO:0000256" key="4">
    <source>
        <dbReference type="ARBA" id="ARBA00022842"/>
    </source>
</evidence>
<dbReference type="Gene3D" id="3.40.190.80">
    <property type="match status" value="1"/>
</dbReference>
<evidence type="ECO:0000256" key="3">
    <source>
        <dbReference type="ARBA" id="ARBA00022801"/>
    </source>
</evidence>
<dbReference type="PRINTS" id="PR00377">
    <property type="entry name" value="IMPHPHTASES"/>
</dbReference>
<gene>
    <name evidence="6" type="ORF">A2Y99_00830</name>
</gene>
<dbReference type="EMBL" id="MFIY01000011">
    <property type="protein sequence ID" value="OGG00383.1"/>
    <property type="molecule type" value="Genomic_DNA"/>
</dbReference>
<feature type="binding site" evidence="5">
    <location>
        <position position="84"/>
    </location>
    <ligand>
        <name>Mg(2+)</name>
        <dbReference type="ChEBI" id="CHEBI:18420"/>
        <label>1</label>
        <note>catalytic</note>
    </ligand>
</feature>
<reference evidence="6 7" key="1">
    <citation type="journal article" date="2016" name="Nat. Commun.">
        <title>Thousands of microbial genomes shed light on interconnected biogeochemical processes in an aquifer system.</title>
        <authorList>
            <person name="Anantharaman K."/>
            <person name="Brown C.T."/>
            <person name="Hug L.A."/>
            <person name="Sharon I."/>
            <person name="Castelle C.J."/>
            <person name="Probst A.J."/>
            <person name="Thomas B.C."/>
            <person name="Singh A."/>
            <person name="Wilkins M.J."/>
            <person name="Karaoz U."/>
            <person name="Brodie E.L."/>
            <person name="Williams K.H."/>
            <person name="Hubbard S.S."/>
            <person name="Banfield J.F."/>
        </authorList>
    </citation>
    <scope>NUCLEOTIDE SEQUENCE [LARGE SCALE GENOMIC DNA]</scope>
</reference>
<dbReference type="FunFam" id="3.30.540.10:FF:000003">
    <property type="entry name" value="Inositol-1-monophosphatase"/>
    <property type="match status" value="1"/>
</dbReference>
<evidence type="ECO:0000256" key="2">
    <source>
        <dbReference type="ARBA" id="ARBA00022723"/>
    </source>
</evidence>
<feature type="binding site" evidence="5">
    <location>
        <position position="211"/>
    </location>
    <ligand>
        <name>Mg(2+)</name>
        <dbReference type="ChEBI" id="CHEBI:18420"/>
        <label>1</label>
        <note>catalytic</note>
    </ligand>
</feature>
<accession>A0A1F5YJY7</accession>
<name>A0A1F5YJY7_9BACT</name>
<comment type="caution">
    <text evidence="6">The sequence shown here is derived from an EMBL/GenBank/DDBJ whole genome shotgun (WGS) entry which is preliminary data.</text>
</comment>
<feature type="binding site" evidence="5">
    <location>
        <position position="66"/>
    </location>
    <ligand>
        <name>Mg(2+)</name>
        <dbReference type="ChEBI" id="CHEBI:18420"/>
        <label>1</label>
        <note>catalytic</note>
    </ligand>
</feature>
<keyword evidence="3" id="KW-0378">Hydrolase</keyword>
<sequence length="261" mass="28699">MSQFIQVAIEAATTAGKYTRKRLDHHGFVKEKKGPADIVTEADIGTQKLIINIIKKNFPNHKILAEEQNNDKKVNLDGYVWAIDPIDGTSAFAAGLPTYSCSIALLKDKTPIVGAIYVALLNEVVWAAKGKGRYSENKKVITNNKKNLFEATVGFDPAYFSRDEHFKSIAAPLARKIRILPMIWSQAASLSLIAKGIFDGYIQCGSPKTWDVAAGKLIVEEAGGIVTDFQGREVDIFNINGYVAGAKSIHRQLLNYTKKIS</sequence>
<protein>
    <recommendedName>
        <fullName evidence="8">Inositol-phosphate phosphatase</fullName>
    </recommendedName>
</protein>
<dbReference type="AlphaFoldDB" id="A0A1F5YJY7"/>
<dbReference type="GO" id="GO:0046872">
    <property type="term" value="F:metal ion binding"/>
    <property type="evidence" value="ECO:0007669"/>
    <property type="project" value="UniProtKB-KW"/>
</dbReference>
<dbReference type="GO" id="GO:0008934">
    <property type="term" value="F:inositol monophosphate 1-phosphatase activity"/>
    <property type="evidence" value="ECO:0007669"/>
    <property type="project" value="TreeGrafter"/>
</dbReference>
<dbReference type="PANTHER" id="PTHR20854:SF4">
    <property type="entry name" value="INOSITOL-1-MONOPHOSPHATASE-RELATED"/>
    <property type="match status" value="1"/>
</dbReference>
<dbReference type="CDD" id="cd01637">
    <property type="entry name" value="IMPase_like"/>
    <property type="match status" value="1"/>
</dbReference>
<keyword evidence="2 5" id="KW-0479">Metal-binding</keyword>
<keyword evidence="4 5" id="KW-0460">Magnesium</keyword>
<dbReference type="Gene3D" id="3.30.540.10">
    <property type="entry name" value="Fructose-1,6-Bisphosphatase, subunit A, domain 1"/>
    <property type="match status" value="1"/>
</dbReference>
<dbReference type="InterPro" id="IPR020550">
    <property type="entry name" value="Inositol_monophosphatase_CS"/>
</dbReference>
<dbReference type="Pfam" id="PF00459">
    <property type="entry name" value="Inositol_P"/>
    <property type="match status" value="1"/>
</dbReference>
<evidence type="ECO:0000256" key="1">
    <source>
        <dbReference type="ARBA" id="ARBA00001946"/>
    </source>
</evidence>
<proteinExistence type="predicted"/>
<dbReference type="SUPFAM" id="SSF56655">
    <property type="entry name" value="Carbohydrate phosphatase"/>
    <property type="match status" value="1"/>
</dbReference>
<dbReference type="GO" id="GO:0046854">
    <property type="term" value="P:phosphatidylinositol phosphate biosynthetic process"/>
    <property type="evidence" value="ECO:0007669"/>
    <property type="project" value="InterPro"/>
</dbReference>
<dbReference type="Proteomes" id="UP000178230">
    <property type="component" value="Unassembled WGS sequence"/>
</dbReference>
<feature type="binding site" evidence="5">
    <location>
        <position position="86"/>
    </location>
    <ligand>
        <name>Mg(2+)</name>
        <dbReference type="ChEBI" id="CHEBI:18420"/>
        <label>1</label>
        <note>catalytic</note>
    </ligand>
</feature>
<dbReference type="GO" id="GO:0007165">
    <property type="term" value="P:signal transduction"/>
    <property type="evidence" value="ECO:0007669"/>
    <property type="project" value="TreeGrafter"/>
</dbReference>
<dbReference type="PANTHER" id="PTHR20854">
    <property type="entry name" value="INOSITOL MONOPHOSPHATASE"/>
    <property type="match status" value="1"/>
</dbReference>
<comment type="cofactor">
    <cofactor evidence="1 5">
        <name>Mg(2+)</name>
        <dbReference type="ChEBI" id="CHEBI:18420"/>
    </cofactor>
</comment>
<dbReference type="InterPro" id="IPR000760">
    <property type="entry name" value="Inositol_monophosphatase-like"/>
</dbReference>
<feature type="binding site" evidence="5">
    <location>
        <position position="87"/>
    </location>
    <ligand>
        <name>Mg(2+)</name>
        <dbReference type="ChEBI" id="CHEBI:18420"/>
        <label>1</label>
        <note>catalytic</note>
    </ligand>
</feature>
<evidence type="ECO:0000313" key="7">
    <source>
        <dbReference type="Proteomes" id="UP000178230"/>
    </source>
</evidence>
<dbReference type="GO" id="GO:0006020">
    <property type="term" value="P:inositol metabolic process"/>
    <property type="evidence" value="ECO:0007669"/>
    <property type="project" value="TreeGrafter"/>
</dbReference>